<name>A0ACB8DQY8_DERSI</name>
<dbReference type="Proteomes" id="UP000821865">
    <property type="component" value="Chromosome 10"/>
</dbReference>
<keyword evidence="2" id="KW-1185">Reference proteome</keyword>
<reference evidence="1" key="1">
    <citation type="submission" date="2020-05" db="EMBL/GenBank/DDBJ databases">
        <title>Large-scale comparative analyses of tick genomes elucidate their genetic diversity and vector capacities.</title>
        <authorList>
            <person name="Jia N."/>
            <person name="Wang J."/>
            <person name="Shi W."/>
            <person name="Du L."/>
            <person name="Sun Y."/>
            <person name="Zhan W."/>
            <person name="Jiang J."/>
            <person name="Wang Q."/>
            <person name="Zhang B."/>
            <person name="Ji P."/>
            <person name="Sakyi L.B."/>
            <person name="Cui X."/>
            <person name="Yuan T."/>
            <person name="Jiang B."/>
            <person name="Yang W."/>
            <person name="Lam T.T.-Y."/>
            <person name="Chang Q."/>
            <person name="Ding S."/>
            <person name="Wang X."/>
            <person name="Zhu J."/>
            <person name="Ruan X."/>
            <person name="Zhao L."/>
            <person name="Wei J."/>
            <person name="Que T."/>
            <person name="Du C."/>
            <person name="Cheng J."/>
            <person name="Dai P."/>
            <person name="Han X."/>
            <person name="Huang E."/>
            <person name="Gao Y."/>
            <person name="Liu J."/>
            <person name="Shao H."/>
            <person name="Ye R."/>
            <person name="Li L."/>
            <person name="Wei W."/>
            <person name="Wang X."/>
            <person name="Wang C."/>
            <person name="Yang T."/>
            <person name="Huo Q."/>
            <person name="Li W."/>
            <person name="Guo W."/>
            <person name="Chen H."/>
            <person name="Zhou L."/>
            <person name="Ni X."/>
            <person name="Tian J."/>
            <person name="Zhou Y."/>
            <person name="Sheng Y."/>
            <person name="Liu T."/>
            <person name="Pan Y."/>
            <person name="Xia L."/>
            <person name="Li J."/>
            <person name="Zhao F."/>
            <person name="Cao W."/>
        </authorList>
    </citation>
    <scope>NUCLEOTIDE SEQUENCE</scope>
    <source>
        <strain evidence="1">Dsil-2018</strain>
    </source>
</reference>
<evidence type="ECO:0000313" key="2">
    <source>
        <dbReference type="Proteomes" id="UP000821865"/>
    </source>
</evidence>
<protein>
    <submittedName>
        <fullName evidence="1">Uncharacterized protein</fullName>
    </submittedName>
</protein>
<evidence type="ECO:0000313" key="1">
    <source>
        <dbReference type="EMBL" id="KAH7974999.1"/>
    </source>
</evidence>
<organism evidence="1 2">
    <name type="scientific">Dermacentor silvarum</name>
    <name type="common">Tick</name>
    <dbReference type="NCBI Taxonomy" id="543639"/>
    <lineage>
        <taxon>Eukaryota</taxon>
        <taxon>Metazoa</taxon>
        <taxon>Ecdysozoa</taxon>
        <taxon>Arthropoda</taxon>
        <taxon>Chelicerata</taxon>
        <taxon>Arachnida</taxon>
        <taxon>Acari</taxon>
        <taxon>Parasitiformes</taxon>
        <taxon>Ixodida</taxon>
        <taxon>Ixodoidea</taxon>
        <taxon>Ixodidae</taxon>
        <taxon>Rhipicephalinae</taxon>
        <taxon>Dermacentor</taxon>
    </lineage>
</organism>
<comment type="caution">
    <text evidence="1">The sequence shown here is derived from an EMBL/GenBank/DDBJ whole genome shotgun (WGS) entry which is preliminary data.</text>
</comment>
<accession>A0ACB8DQY8</accession>
<proteinExistence type="predicted"/>
<gene>
    <name evidence="1" type="ORF">HPB49_022615</name>
</gene>
<dbReference type="EMBL" id="CM023479">
    <property type="protein sequence ID" value="KAH7974999.1"/>
    <property type="molecule type" value="Genomic_DNA"/>
</dbReference>
<sequence length="114" mass="12640">MASIDIAKTFDKIVHPAILRGMKQKGVSEDFVSTEHGPQENILQLETFLEKRSLKANAAKSSSLVILRSGRDHKSKICPGRKFRIYGEEMASESSVEISRGNLGYMEDTGPNTE</sequence>